<evidence type="ECO:0000256" key="1">
    <source>
        <dbReference type="SAM" id="MobiDB-lite"/>
    </source>
</evidence>
<dbReference type="EnsemblMetazoa" id="AALFPA23_017644.R25864">
    <property type="protein sequence ID" value="AALFPA23_017644.P25864"/>
    <property type="gene ID" value="AALFPA23_017644"/>
</dbReference>
<reference evidence="2" key="2">
    <citation type="submission" date="2025-05" db="UniProtKB">
        <authorList>
            <consortium name="EnsemblMetazoa"/>
        </authorList>
    </citation>
    <scope>IDENTIFICATION</scope>
    <source>
        <strain evidence="2">Foshan</strain>
    </source>
</reference>
<keyword evidence="3" id="KW-1185">Reference proteome</keyword>
<evidence type="ECO:0000313" key="2">
    <source>
        <dbReference type="EnsemblMetazoa" id="AALFPA23_017644.P25864"/>
    </source>
</evidence>
<feature type="compositionally biased region" description="Polar residues" evidence="1">
    <location>
        <begin position="78"/>
        <end position="88"/>
    </location>
</feature>
<dbReference type="Proteomes" id="UP000069940">
    <property type="component" value="Unassembled WGS sequence"/>
</dbReference>
<dbReference type="RefSeq" id="XP_062703415.1">
    <property type="nucleotide sequence ID" value="XM_062847431.1"/>
</dbReference>
<name>A0ABM1ZEE7_AEDAL</name>
<reference evidence="3" key="1">
    <citation type="journal article" date="2015" name="Proc. Natl. Acad. Sci. U.S.A.">
        <title>Genome sequence of the Asian Tiger mosquito, Aedes albopictus, reveals insights into its biology, genetics, and evolution.</title>
        <authorList>
            <person name="Chen X.G."/>
            <person name="Jiang X."/>
            <person name="Gu J."/>
            <person name="Xu M."/>
            <person name="Wu Y."/>
            <person name="Deng Y."/>
            <person name="Zhang C."/>
            <person name="Bonizzoni M."/>
            <person name="Dermauw W."/>
            <person name="Vontas J."/>
            <person name="Armbruster P."/>
            <person name="Huang X."/>
            <person name="Yang Y."/>
            <person name="Zhang H."/>
            <person name="He W."/>
            <person name="Peng H."/>
            <person name="Liu Y."/>
            <person name="Wu K."/>
            <person name="Chen J."/>
            <person name="Lirakis M."/>
            <person name="Topalis P."/>
            <person name="Van Leeuwen T."/>
            <person name="Hall A.B."/>
            <person name="Jiang X."/>
            <person name="Thorpe C."/>
            <person name="Mueller R.L."/>
            <person name="Sun C."/>
            <person name="Waterhouse R.M."/>
            <person name="Yan G."/>
            <person name="Tu Z.J."/>
            <person name="Fang X."/>
            <person name="James A.A."/>
        </authorList>
    </citation>
    <scope>NUCLEOTIDE SEQUENCE [LARGE SCALE GENOMIC DNA]</scope>
    <source>
        <strain evidence="3">Foshan</strain>
    </source>
</reference>
<accession>A0ABM1ZEE7</accession>
<feature type="region of interest" description="Disordered" evidence="1">
    <location>
        <begin position="76"/>
        <end position="119"/>
    </location>
</feature>
<feature type="region of interest" description="Disordered" evidence="1">
    <location>
        <begin position="141"/>
        <end position="160"/>
    </location>
</feature>
<sequence length="160" mass="16475">MDQAECIKLGLNRTGGGWFNSILGGSGSGSAGSAAGAGANYNKESLTEAFVKFLEKESAPRPVNTAGGGLLNIMAHQSHPQAPVTASRTTTPPTQTPPPPQQTPMDHNQNPAGVASAPPMVIPVQPILLGGESNTLLQQTTTFQAQRSSSSILKDILSDS</sequence>
<organism evidence="2 3">
    <name type="scientific">Aedes albopictus</name>
    <name type="common">Asian tiger mosquito</name>
    <name type="synonym">Stegomyia albopicta</name>
    <dbReference type="NCBI Taxonomy" id="7160"/>
    <lineage>
        <taxon>Eukaryota</taxon>
        <taxon>Metazoa</taxon>
        <taxon>Ecdysozoa</taxon>
        <taxon>Arthropoda</taxon>
        <taxon>Hexapoda</taxon>
        <taxon>Insecta</taxon>
        <taxon>Pterygota</taxon>
        <taxon>Neoptera</taxon>
        <taxon>Endopterygota</taxon>
        <taxon>Diptera</taxon>
        <taxon>Nematocera</taxon>
        <taxon>Culicoidea</taxon>
        <taxon>Culicidae</taxon>
        <taxon>Culicinae</taxon>
        <taxon>Aedini</taxon>
        <taxon>Aedes</taxon>
        <taxon>Stegomyia</taxon>
    </lineage>
</organism>
<protein>
    <submittedName>
        <fullName evidence="2">Uncharacterized protein</fullName>
    </submittedName>
</protein>
<proteinExistence type="predicted"/>
<dbReference type="GeneID" id="134285824"/>
<evidence type="ECO:0000313" key="3">
    <source>
        <dbReference type="Proteomes" id="UP000069940"/>
    </source>
</evidence>